<dbReference type="Proteomes" id="UP000504827">
    <property type="component" value="Segment"/>
</dbReference>
<protein>
    <submittedName>
        <fullName evidence="1">Uncharacterized protein</fullName>
    </submittedName>
</protein>
<proteinExistence type="predicted"/>
<evidence type="ECO:0000313" key="1">
    <source>
        <dbReference type="EMBL" id="BAQ94150.1"/>
    </source>
</evidence>
<keyword evidence="2" id="KW-1185">Reference proteome</keyword>
<dbReference type="KEGG" id="vg:55412467"/>
<dbReference type="RefSeq" id="YP_010761237.1">
    <property type="nucleotide sequence ID" value="NC_047702.1"/>
</dbReference>
<reference evidence="1 2" key="1">
    <citation type="journal article" date="2013" name="PLoS Genet.">
        <title>Expanding the Marine Virosphere Using Metagenomics.</title>
        <authorList>
            <person name="Mizuno C.M."/>
            <person name="Rodriguez-Valera F."/>
            <person name="Kimes N.E."/>
            <person name="Ghai R."/>
        </authorList>
    </citation>
    <scope>NUCLEOTIDE SEQUENCE [LARGE SCALE GENOMIC DNA]</scope>
    <source>
        <strain evidence="1">UvMED-CGR-U-MedDCM-OCT-S35-C6</strain>
    </source>
</reference>
<dbReference type="GeneID" id="55412467"/>
<dbReference type="EMBL" id="AP013542">
    <property type="protein sequence ID" value="BAQ94150.1"/>
    <property type="molecule type" value="Genomic_DNA"/>
</dbReference>
<evidence type="ECO:0000313" key="2">
    <source>
        <dbReference type="Proteomes" id="UP000504827"/>
    </source>
</evidence>
<accession>A0A6S4PAI0</accession>
<sequence>MKNIMEDILLPETVDDLIKLLNKVYPEKSPELKDDTKTIYFKAGQRDVVKFINTLKERDK</sequence>
<name>A0A6S4PAI0_9CAUD</name>
<organism evidence="1 2">
    <name type="scientific">uncultured phage_MedDCM-OCT-S35-C6</name>
    <dbReference type="NCBI Taxonomy" id="2741075"/>
    <lineage>
        <taxon>Viruses</taxon>
        <taxon>Duplodnaviria</taxon>
        <taxon>Heunggongvirae</taxon>
        <taxon>Uroviricota</taxon>
        <taxon>Caudoviricetes</taxon>
        <taxon>Autographivirales</taxon>
        <taxon>Pelagivirus</taxon>
        <taxon>Pelagivirus S35C6</taxon>
    </lineage>
</organism>